<reference evidence="1 2" key="1">
    <citation type="journal article" date="2022" name="bioRxiv">
        <title>Genomics of Preaxostyla Flagellates Illuminates Evolutionary Transitions and the Path Towards Mitochondrial Loss.</title>
        <authorList>
            <person name="Novak L.V.F."/>
            <person name="Treitli S.C."/>
            <person name="Pyrih J."/>
            <person name="Halakuc P."/>
            <person name="Pipaliya S.V."/>
            <person name="Vacek V."/>
            <person name="Brzon O."/>
            <person name="Soukal P."/>
            <person name="Eme L."/>
            <person name="Dacks J.B."/>
            <person name="Karnkowska A."/>
            <person name="Elias M."/>
            <person name="Hampl V."/>
        </authorList>
    </citation>
    <scope>NUCLEOTIDE SEQUENCE [LARGE SCALE GENOMIC DNA]</scope>
    <source>
        <strain evidence="1">NAU3</strain>
        <tissue evidence="1">Gut</tissue>
    </source>
</reference>
<sequence>MQIFLGQDPRLQLRMKIETAIVSLLSALSFIQTLISVASHRDVNLLNTITDSIATLPVLEVDFSPTVKSLTDSHLSRMTPFHNISSMSSQRTVSEMSGSRPTPTFETSITSVSLDMTSLHSTQHINVWFGQDHFPYNADYAPFVLQSIFSYGLVETLKLPFNTIENIPKSVRTIWFWQEIARAQRQALAPTFISQMPEEDHEKKEAQTKMESSKPTFTLLQGQSPSTISDRVHELGLICGRTVFSFSLNEHIDYAKSLVPFIHGVVGGGKWALLENIDILPSLTLNAPTSSHLRHSGSSDDSQGSS</sequence>
<proteinExistence type="predicted"/>
<protein>
    <submittedName>
        <fullName evidence="1">Uncharacterized protein</fullName>
    </submittedName>
</protein>
<evidence type="ECO:0000313" key="2">
    <source>
        <dbReference type="Proteomes" id="UP001281761"/>
    </source>
</evidence>
<organism evidence="1 2">
    <name type="scientific">Blattamonas nauphoetae</name>
    <dbReference type="NCBI Taxonomy" id="2049346"/>
    <lineage>
        <taxon>Eukaryota</taxon>
        <taxon>Metamonada</taxon>
        <taxon>Preaxostyla</taxon>
        <taxon>Oxymonadida</taxon>
        <taxon>Blattamonas</taxon>
    </lineage>
</organism>
<keyword evidence="2" id="KW-1185">Reference proteome</keyword>
<evidence type="ECO:0000313" key="1">
    <source>
        <dbReference type="EMBL" id="KAK2963508.1"/>
    </source>
</evidence>
<name>A0ABQ9YID0_9EUKA</name>
<accession>A0ABQ9YID0</accession>
<dbReference type="Proteomes" id="UP001281761">
    <property type="component" value="Unassembled WGS sequence"/>
</dbReference>
<gene>
    <name evidence="1" type="ORF">BLNAU_1551</name>
</gene>
<comment type="caution">
    <text evidence="1">The sequence shown here is derived from an EMBL/GenBank/DDBJ whole genome shotgun (WGS) entry which is preliminary data.</text>
</comment>
<dbReference type="EMBL" id="JARBJD010000006">
    <property type="protein sequence ID" value="KAK2963508.1"/>
    <property type="molecule type" value="Genomic_DNA"/>
</dbReference>